<sequence length="144" mass="16263">MKPLLNQASGALNHLLENAQLYQALLDVGQDTLPEALKPHLIGVSFGQNTLILQIDEAIWATQLRFYEPSLLGIFQEHFPHLELNAVKVKILPQPKSIQKEWCVTSYPSEQDAVEMQQIKDKIQSKGLKEALNKLSLRAKKQPL</sequence>
<evidence type="ECO:0008006" key="2">
    <source>
        <dbReference type="Google" id="ProtNLM"/>
    </source>
</evidence>
<dbReference type="InterPro" id="IPR007922">
    <property type="entry name" value="DciA-like"/>
</dbReference>
<evidence type="ECO:0000313" key="1">
    <source>
        <dbReference type="EMBL" id="VAW48190.1"/>
    </source>
</evidence>
<dbReference type="EMBL" id="UOFB01000244">
    <property type="protein sequence ID" value="VAW48190.1"/>
    <property type="molecule type" value="Genomic_DNA"/>
</dbReference>
<organism evidence="1">
    <name type="scientific">hydrothermal vent metagenome</name>
    <dbReference type="NCBI Taxonomy" id="652676"/>
    <lineage>
        <taxon>unclassified sequences</taxon>
        <taxon>metagenomes</taxon>
        <taxon>ecological metagenomes</taxon>
    </lineage>
</organism>
<dbReference type="AlphaFoldDB" id="A0A3B0W6Z5"/>
<proteinExistence type="predicted"/>
<reference evidence="1" key="1">
    <citation type="submission" date="2018-06" db="EMBL/GenBank/DDBJ databases">
        <authorList>
            <person name="Zhirakovskaya E."/>
        </authorList>
    </citation>
    <scope>NUCLEOTIDE SEQUENCE</scope>
</reference>
<gene>
    <name evidence="1" type="ORF">MNBD_GAMMA04-1209</name>
</gene>
<name>A0A3B0W6Z5_9ZZZZ</name>
<accession>A0A3B0W6Z5</accession>
<dbReference type="Pfam" id="PF05258">
    <property type="entry name" value="DciA"/>
    <property type="match status" value="1"/>
</dbReference>
<protein>
    <recommendedName>
        <fullName evidence="2">Zn-ribbon-containing, possibly RNA-binding protein and truncated derivatives</fullName>
    </recommendedName>
</protein>